<sequence length="97" mass="10846">MSDIQITDDSKFQKHEDVVSRKNANDIVVLMKMDDSSSFFKINGVAAEVWELIDSGLSVKEVIDKLTAEYNVSREQLQGDVNSLLTNLLEKELAITA</sequence>
<proteinExistence type="predicted"/>
<protein>
    <recommendedName>
        <fullName evidence="3">PqqD family protein</fullName>
    </recommendedName>
</protein>
<dbReference type="Gene3D" id="1.10.10.1150">
    <property type="entry name" value="Coenzyme PQQ synthesis protein D (PqqD)"/>
    <property type="match status" value="1"/>
</dbReference>
<dbReference type="Proteomes" id="UP000196531">
    <property type="component" value="Unassembled WGS sequence"/>
</dbReference>
<dbReference type="InterPro" id="IPR008792">
    <property type="entry name" value="PQQD"/>
</dbReference>
<evidence type="ECO:0000313" key="2">
    <source>
        <dbReference type="Proteomes" id="UP000196531"/>
    </source>
</evidence>
<name>A0A1Y5F2H9_9BACT</name>
<dbReference type="InterPro" id="IPR041881">
    <property type="entry name" value="PqqD_sf"/>
</dbReference>
<dbReference type="Pfam" id="PF05402">
    <property type="entry name" value="PqqD"/>
    <property type="match status" value="1"/>
</dbReference>
<dbReference type="EMBL" id="MAAO01000015">
    <property type="protein sequence ID" value="OUR93614.1"/>
    <property type="molecule type" value="Genomic_DNA"/>
</dbReference>
<evidence type="ECO:0000313" key="1">
    <source>
        <dbReference type="EMBL" id="OUR93614.1"/>
    </source>
</evidence>
<organism evidence="1 2">
    <name type="scientific">Halobacteriovorax marinus</name>
    <dbReference type="NCBI Taxonomy" id="97084"/>
    <lineage>
        <taxon>Bacteria</taxon>
        <taxon>Pseudomonadati</taxon>
        <taxon>Bdellovibrionota</taxon>
        <taxon>Bacteriovoracia</taxon>
        <taxon>Bacteriovoracales</taxon>
        <taxon>Halobacteriovoraceae</taxon>
        <taxon>Halobacteriovorax</taxon>
    </lineage>
</organism>
<comment type="caution">
    <text evidence="1">The sequence shown here is derived from an EMBL/GenBank/DDBJ whole genome shotgun (WGS) entry which is preliminary data.</text>
</comment>
<dbReference type="AlphaFoldDB" id="A0A1Y5F2H9"/>
<evidence type="ECO:0008006" key="3">
    <source>
        <dbReference type="Google" id="ProtNLM"/>
    </source>
</evidence>
<gene>
    <name evidence="1" type="ORF">A9Q84_19285</name>
</gene>
<reference evidence="2" key="1">
    <citation type="journal article" date="2017" name="Proc. Natl. Acad. Sci. U.S.A.">
        <title>Simulation of Deepwater Horizon oil plume reveals substrate specialization within a complex community of hydrocarbon-degraders.</title>
        <authorList>
            <person name="Hu P."/>
            <person name="Dubinsky E.A."/>
            <person name="Probst A.J."/>
            <person name="Wang J."/>
            <person name="Sieber C.M.K."/>
            <person name="Tom L.M."/>
            <person name="Gardinali P."/>
            <person name="Banfield J.F."/>
            <person name="Atlas R.M."/>
            <person name="Andersen G.L."/>
        </authorList>
    </citation>
    <scope>NUCLEOTIDE SEQUENCE [LARGE SCALE GENOMIC DNA]</scope>
</reference>
<accession>A0A1Y5F2H9</accession>